<dbReference type="GO" id="GO:0051536">
    <property type="term" value="F:iron-sulfur cluster binding"/>
    <property type="evidence" value="ECO:0007669"/>
    <property type="project" value="UniProtKB-KW"/>
</dbReference>
<dbReference type="PANTHER" id="PTHR46124">
    <property type="entry name" value="D-AMINOACYL-TRNA DEACYLASE"/>
    <property type="match status" value="1"/>
</dbReference>
<dbReference type="InterPro" id="IPR058240">
    <property type="entry name" value="rSAM_sf"/>
</dbReference>
<evidence type="ECO:0000313" key="10">
    <source>
        <dbReference type="Proteomes" id="UP000187408"/>
    </source>
</evidence>
<dbReference type="NCBIfam" id="TIGR04038">
    <property type="entry name" value="tatD_link_rSAM"/>
    <property type="match status" value="1"/>
</dbReference>
<feature type="domain" description="Radical SAM core" evidence="8">
    <location>
        <begin position="264"/>
        <end position="456"/>
    </location>
</feature>
<name>A0A1R1MK12_9BACT</name>
<dbReference type="PANTHER" id="PTHR46124:SF2">
    <property type="entry name" value="D-AMINOACYL-TRNA DEACYLASE"/>
    <property type="match status" value="1"/>
</dbReference>
<dbReference type="InterPro" id="IPR007197">
    <property type="entry name" value="rSAM"/>
</dbReference>
<dbReference type="OrthoDB" id="9810005at2"/>
<dbReference type="RefSeq" id="WP_076713342.1">
    <property type="nucleotide sequence ID" value="NZ_MOEN01000026.1"/>
</dbReference>
<keyword evidence="5" id="KW-0378">Hydrolase</keyword>
<dbReference type="SFLD" id="SFLDG01067">
    <property type="entry name" value="SPASM/twitch_domain_containing"/>
    <property type="match status" value="1"/>
</dbReference>
<comment type="similarity">
    <text evidence="2">Belongs to the metallo-dependent hydrolases superfamily. TatD-type hydrolase family.</text>
</comment>
<evidence type="ECO:0000313" key="9">
    <source>
        <dbReference type="EMBL" id="OMH40152.1"/>
    </source>
</evidence>
<keyword evidence="3" id="KW-0949">S-adenosyl-L-methionine</keyword>
<evidence type="ECO:0000259" key="8">
    <source>
        <dbReference type="PROSITE" id="PS51918"/>
    </source>
</evidence>
<dbReference type="GO" id="GO:0005829">
    <property type="term" value="C:cytosol"/>
    <property type="evidence" value="ECO:0007669"/>
    <property type="project" value="TreeGrafter"/>
</dbReference>
<dbReference type="SUPFAM" id="SSF51556">
    <property type="entry name" value="Metallo-dependent hydrolases"/>
    <property type="match status" value="1"/>
</dbReference>
<dbReference type="SFLD" id="SFLDS00029">
    <property type="entry name" value="Radical_SAM"/>
    <property type="match status" value="1"/>
</dbReference>
<dbReference type="InterPro" id="IPR032466">
    <property type="entry name" value="Metal_Hydrolase"/>
</dbReference>
<gene>
    <name evidence="9" type="ORF">BLW93_06780</name>
</gene>
<keyword evidence="6" id="KW-0408">Iron</keyword>
<evidence type="ECO:0000256" key="6">
    <source>
        <dbReference type="ARBA" id="ARBA00023004"/>
    </source>
</evidence>
<reference evidence="9 10" key="1">
    <citation type="submission" date="2016-10" db="EMBL/GenBank/DDBJ databases">
        <title>Genome sequence of a sulfur-reducing bacterium Desulfurobacterium indicum K6013.</title>
        <authorList>
            <person name="Cao J."/>
            <person name="Shao Z."/>
            <person name="Alain K."/>
            <person name="Jebbar M."/>
        </authorList>
    </citation>
    <scope>NUCLEOTIDE SEQUENCE [LARGE SCALE GENOMIC DNA]</scope>
    <source>
        <strain evidence="9 10">K6013</strain>
    </source>
</reference>
<dbReference type="PROSITE" id="PS01091">
    <property type="entry name" value="TATD_3"/>
    <property type="match status" value="1"/>
</dbReference>
<dbReference type="InterPro" id="IPR015991">
    <property type="entry name" value="TatD/YcfH-like"/>
</dbReference>
<dbReference type="InterPro" id="IPR018228">
    <property type="entry name" value="DNase_TatD-rel_CS"/>
</dbReference>
<protein>
    <submittedName>
        <fullName evidence="9">Radical SAM protein</fullName>
    </submittedName>
</protein>
<dbReference type="EMBL" id="MOEN01000026">
    <property type="protein sequence ID" value="OMH40152.1"/>
    <property type="molecule type" value="Genomic_DNA"/>
</dbReference>
<dbReference type="GO" id="GO:0046872">
    <property type="term" value="F:metal ion binding"/>
    <property type="evidence" value="ECO:0007669"/>
    <property type="project" value="UniProtKB-KW"/>
</dbReference>
<dbReference type="InterPro" id="IPR001130">
    <property type="entry name" value="TatD-like"/>
</dbReference>
<evidence type="ECO:0000256" key="3">
    <source>
        <dbReference type="ARBA" id="ARBA00022691"/>
    </source>
</evidence>
<dbReference type="Pfam" id="PF01026">
    <property type="entry name" value="TatD_DNase"/>
    <property type="match status" value="1"/>
</dbReference>
<keyword evidence="10" id="KW-1185">Reference proteome</keyword>
<proteinExistence type="inferred from homology"/>
<dbReference type="Pfam" id="PF04055">
    <property type="entry name" value="Radical_SAM"/>
    <property type="match status" value="1"/>
</dbReference>
<dbReference type="InterPro" id="IPR013785">
    <property type="entry name" value="Aldolase_TIM"/>
</dbReference>
<dbReference type="GO" id="GO:0004536">
    <property type="term" value="F:DNA nuclease activity"/>
    <property type="evidence" value="ECO:0007669"/>
    <property type="project" value="InterPro"/>
</dbReference>
<evidence type="ECO:0000256" key="7">
    <source>
        <dbReference type="ARBA" id="ARBA00023014"/>
    </source>
</evidence>
<comment type="caution">
    <text evidence="9">The sequence shown here is derived from an EMBL/GenBank/DDBJ whole genome shotgun (WGS) entry which is preliminary data.</text>
</comment>
<dbReference type="InterPro" id="IPR023821">
    <property type="entry name" value="rSAM_TatD-assoc"/>
</dbReference>
<organism evidence="9 10">
    <name type="scientific">Desulfurobacterium indicum</name>
    <dbReference type="NCBI Taxonomy" id="1914305"/>
    <lineage>
        <taxon>Bacteria</taxon>
        <taxon>Pseudomonadati</taxon>
        <taxon>Aquificota</taxon>
        <taxon>Aquificia</taxon>
        <taxon>Desulfurobacteriales</taxon>
        <taxon>Desulfurobacteriaceae</taxon>
        <taxon>Desulfurobacterium</taxon>
    </lineage>
</organism>
<evidence type="ECO:0000256" key="2">
    <source>
        <dbReference type="ARBA" id="ARBA00009275"/>
    </source>
</evidence>
<dbReference type="Proteomes" id="UP000187408">
    <property type="component" value="Unassembled WGS sequence"/>
</dbReference>
<comment type="cofactor">
    <cofactor evidence="1">
        <name>[4Fe-4S] cluster</name>
        <dbReference type="ChEBI" id="CHEBI:49883"/>
    </cofactor>
</comment>
<dbReference type="CDD" id="cd01335">
    <property type="entry name" value="Radical_SAM"/>
    <property type="match status" value="1"/>
</dbReference>
<dbReference type="STRING" id="1914305.BLW93_06780"/>
<keyword evidence="4" id="KW-0479">Metal-binding</keyword>
<evidence type="ECO:0000256" key="5">
    <source>
        <dbReference type="ARBA" id="ARBA00022801"/>
    </source>
</evidence>
<dbReference type="Gene3D" id="3.20.20.70">
    <property type="entry name" value="Aldolase class I"/>
    <property type="match status" value="1"/>
</dbReference>
<evidence type="ECO:0000256" key="4">
    <source>
        <dbReference type="ARBA" id="ARBA00022723"/>
    </source>
</evidence>
<dbReference type="AlphaFoldDB" id="A0A1R1MK12"/>
<evidence type="ECO:0000256" key="1">
    <source>
        <dbReference type="ARBA" id="ARBA00001966"/>
    </source>
</evidence>
<dbReference type="SUPFAM" id="SSF102114">
    <property type="entry name" value="Radical SAM enzymes"/>
    <property type="match status" value="1"/>
</dbReference>
<dbReference type="GO" id="GO:0016788">
    <property type="term" value="F:hydrolase activity, acting on ester bonds"/>
    <property type="evidence" value="ECO:0007669"/>
    <property type="project" value="InterPro"/>
</dbReference>
<dbReference type="FunFam" id="3.20.20.140:FF:000005">
    <property type="entry name" value="TatD family hydrolase"/>
    <property type="match status" value="1"/>
</dbReference>
<dbReference type="Gene3D" id="3.20.20.140">
    <property type="entry name" value="Metal-dependent hydrolases"/>
    <property type="match status" value="1"/>
</dbReference>
<dbReference type="NCBIfam" id="TIGR00010">
    <property type="entry name" value="YchF/TatD family DNA exonuclease"/>
    <property type="match status" value="1"/>
</dbReference>
<keyword evidence="7" id="KW-0411">Iron-sulfur</keyword>
<accession>A0A1R1MK12</accession>
<dbReference type="PROSITE" id="PS51918">
    <property type="entry name" value="RADICAL_SAM"/>
    <property type="match status" value="1"/>
</dbReference>
<dbReference type="CDD" id="cd01310">
    <property type="entry name" value="TatD_DNAse"/>
    <property type="match status" value="1"/>
</dbReference>
<sequence length="456" mass="52248">MIDTHAHLHFPQFDKDREEVIKECEQKLAAVVTVGCNIDDSINAVNLARKHHFIYASAGIHPHDASNYSLDIKDKLREILSDDKVVAVGEAGLDFYRNLSPKEKQEEIFRLQIELSREIGKPIIIHTREASHEMSEFIKKEMEGVKGIIHCFNGDTELLETALKNGFFISYAGPVTYPKNEALRETLKKVPSSRLLVETDSPYLSPQKKRGKRNQPTYVAYTVKTIADYLDLNFTDVDRITTVNAKRIFGLPMTKEESEPKLVYKVRNNLYINLTTKCPCNCVFCFRGKENYVLGYNLKLDREPIAEEYMYRIKNPGIYDEIVFCGYGEPFERFDTLIKVAKWAKKMGAKKIRVNTNGLVYLITGRENVLDEFKAVVDTFNVSLNASNPEEYYKVVRPSFGNGSFESVIKFIIDAKEKGFNVIISAVNIEGFNKEAFKSLARKLDVDYRIREQKIV</sequence>